<evidence type="ECO:0000256" key="3">
    <source>
        <dbReference type="PIRSR" id="PIRSR004848-1"/>
    </source>
</evidence>
<feature type="domain" description="Alanine racemase N-terminal" evidence="5">
    <location>
        <begin position="12"/>
        <end position="235"/>
    </location>
</feature>
<dbReference type="Gene3D" id="3.20.20.10">
    <property type="entry name" value="Alanine racemase"/>
    <property type="match status" value="1"/>
</dbReference>
<sequence length="244" mass="26600">MSATADEIADNLARVRAAIDAACRRAERDPDEVRLLPVSKTQPTASIIAGYRAGVRIVGENKVQEAAVKAAELAEFGDLRWAMIGHLQTNKAKDVAAFADEFQALDSRRLAESLDRRLDALDRTLDVFIEVNSSGEDSKFGVRPEEVSELAVAVQHCPRLRPRGLMTIAANSTDAERVAACFDTMVDLRRRLSEDDRIEADYAELSMGMSNDFELAIAHGATTVRIGTAIFGARPKIPETVEGS</sequence>
<evidence type="ECO:0000313" key="6">
    <source>
        <dbReference type="EMBL" id="SDT28535.1"/>
    </source>
</evidence>
<dbReference type="InterPro" id="IPR001608">
    <property type="entry name" value="Ala_racemase_N"/>
</dbReference>
<reference evidence="6 7" key="1">
    <citation type="submission" date="2016-10" db="EMBL/GenBank/DDBJ databases">
        <authorList>
            <person name="de Groot N.N."/>
        </authorList>
    </citation>
    <scope>NUCLEOTIDE SEQUENCE [LARGE SCALE GENOMIC DNA]</scope>
    <source>
        <strain evidence="6 7">DSM 21800</strain>
    </source>
</reference>
<dbReference type="InterPro" id="IPR011078">
    <property type="entry name" value="PyrdxlP_homeostasis"/>
</dbReference>
<evidence type="ECO:0000256" key="4">
    <source>
        <dbReference type="RuleBase" id="RU004514"/>
    </source>
</evidence>
<comment type="similarity">
    <text evidence="2 4">Belongs to the pyridoxal phosphate-binding protein YggS/PROSC family.</text>
</comment>
<dbReference type="PANTHER" id="PTHR10146">
    <property type="entry name" value="PROLINE SYNTHETASE CO-TRANSCRIBED BACTERIAL HOMOLOG PROTEIN"/>
    <property type="match status" value="1"/>
</dbReference>
<dbReference type="NCBIfam" id="TIGR00044">
    <property type="entry name" value="YggS family pyridoxal phosphate-dependent enzyme"/>
    <property type="match status" value="1"/>
</dbReference>
<comment type="cofactor">
    <cofactor evidence="3">
        <name>pyridoxal 5'-phosphate</name>
        <dbReference type="ChEBI" id="CHEBI:597326"/>
    </cofactor>
</comment>
<evidence type="ECO:0000256" key="1">
    <source>
        <dbReference type="ARBA" id="ARBA00022898"/>
    </source>
</evidence>
<comment type="function">
    <text evidence="2">Pyridoxal 5'-phosphate (PLP)-binding protein, which is involved in PLP homeostasis.</text>
</comment>
<name>A0A1H1Z3Z7_9ACTN</name>
<organism evidence="6 7">
    <name type="scientific">Microlunatus soli</name>
    <dbReference type="NCBI Taxonomy" id="630515"/>
    <lineage>
        <taxon>Bacteria</taxon>
        <taxon>Bacillati</taxon>
        <taxon>Actinomycetota</taxon>
        <taxon>Actinomycetes</taxon>
        <taxon>Propionibacteriales</taxon>
        <taxon>Propionibacteriaceae</taxon>
        <taxon>Microlunatus</taxon>
    </lineage>
</organism>
<proteinExistence type="inferred from homology"/>
<dbReference type="HAMAP" id="MF_02087">
    <property type="entry name" value="PLP_homeostasis"/>
    <property type="match status" value="1"/>
</dbReference>
<keyword evidence="7" id="KW-1185">Reference proteome</keyword>
<protein>
    <recommendedName>
        <fullName evidence="2">Pyridoxal phosphate homeostasis protein</fullName>
        <shortName evidence="2">PLP homeostasis protein</shortName>
    </recommendedName>
</protein>
<dbReference type="OrthoDB" id="9804072at2"/>
<keyword evidence="1 2" id="KW-0663">Pyridoxal phosphate</keyword>
<dbReference type="RefSeq" id="WP_091528541.1">
    <property type="nucleotide sequence ID" value="NZ_LT629772.1"/>
</dbReference>
<dbReference type="FunFam" id="3.20.20.10:FF:000018">
    <property type="entry name" value="Pyridoxal phosphate homeostasis protein"/>
    <property type="match status" value="1"/>
</dbReference>
<accession>A0A1H1Z3Z7</accession>
<dbReference type="EMBL" id="LT629772">
    <property type="protein sequence ID" value="SDT28535.1"/>
    <property type="molecule type" value="Genomic_DNA"/>
</dbReference>
<evidence type="ECO:0000259" key="5">
    <source>
        <dbReference type="Pfam" id="PF01168"/>
    </source>
</evidence>
<dbReference type="PANTHER" id="PTHR10146:SF14">
    <property type="entry name" value="PYRIDOXAL PHOSPHATE HOMEOSTASIS PROTEIN"/>
    <property type="match status" value="1"/>
</dbReference>
<feature type="modified residue" description="N6-(pyridoxal phosphate)lysine" evidence="2 3">
    <location>
        <position position="40"/>
    </location>
</feature>
<dbReference type="Proteomes" id="UP000199103">
    <property type="component" value="Chromosome I"/>
</dbReference>
<dbReference type="STRING" id="630515.SAMN04489812_4974"/>
<dbReference type="AlphaFoldDB" id="A0A1H1Z3Z7"/>
<gene>
    <name evidence="6" type="ORF">SAMN04489812_4974</name>
</gene>
<dbReference type="Pfam" id="PF01168">
    <property type="entry name" value="Ala_racemase_N"/>
    <property type="match status" value="1"/>
</dbReference>
<dbReference type="InterPro" id="IPR029066">
    <property type="entry name" value="PLP-binding_barrel"/>
</dbReference>
<evidence type="ECO:0000313" key="7">
    <source>
        <dbReference type="Proteomes" id="UP000199103"/>
    </source>
</evidence>
<dbReference type="CDD" id="cd00635">
    <property type="entry name" value="PLPDE_III_YBL036c_like"/>
    <property type="match status" value="1"/>
</dbReference>
<dbReference type="SUPFAM" id="SSF51419">
    <property type="entry name" value="PLP-binding barrel"/>
    <property type="match status" value="1"/>
</dbReference>
<dbReference type="PIRSF" id="PIRSF004848">
    <property type="entry name" value="YBL036c_PLPDEIII"/>
    <property type="match status" value="1"/>
</dbReference>
<dbReference type="GO" id="GO:0030170">
    <property type="term" value="F:pyridoxal phosphate binding"/>
    <property type="evidence" value="ECO:0007669"/>
    <property type="project" value="UniProtKB-UniRule"/>
</dbReference>
<evidence type="ECO:0000256" key="2">
    <source>
        <dbReference type="HAMAP-Rule" id="MF_02087"/>
    </source>
</evidence>